<keyword evidence="3" id="KW-1185">Reference proteome</keyword>
<dbReference type="SUPFAM" id="SSF56091">
    <property type="entry name" value="DNA ligase/mRNA capping enzyme, catalytic domain"/>
    <property type="match status" value="1"/>
</dbReference>
<dbReference type="AlphaFoldDB" id="A0A5A5THZ9"/>
<dbReference type="EMBL" id="BIXY01000079">
    <property type="protein sequence ID" value="GCF10683.1"/>
    <property type="molecule type" value="Genomic_DNA"/>
</dbReference>
<gene>
    <name evidence="2" type="ORF">KDI_42470</name>
</gene>
<evidence type="ECO:0000313" key="2">
    <source>
        <dbReference type="EMBL" id="GCF10683.1"/>
    </source>
</evidence>
<dbReference type="PANTHER" id="PTHR43883:SF1">
    <property type="entry name" value="GLUCONOKINASE"/>
    <property type="match status" value="1"/>
</dbReference>
<evidence type="ECO:0000259" key="1">
    <source>
        <dbReference type="Pfam" id="PF09414"/>
    </source>
</evidence>
<name>A0A5A5THZ9_9CHLR</name>
<dbReference type="Proteomes" id="UP000322530">
    <property type="component" value="Unassembled WGS sequence"/>
</dbReference>
<dbReference type="PANTHER" id="PTHR43883">
    <property type="entry name" value="SLR0207 PROTEIN"/>
    <property type="match status" value="1"/>
</dbReference>
<feature type="domain" description="RNA ligase" evidence="1">
    <location>
        <begin position="37"/>
        <end position="229"/>
    </location>
</feature>
<accession>A0A5A5THZ9</accession>
<dbReference type="RefSeq" id="WP_172632320.1">
    <property type="nucleotide sequence ID" value="NZ_BIXY01000079.1"/>
</dbReference>
<sequence length="261" mass="30284">MSMLYKYPRTPHVEGSGIQRGDEDLRMLPLRELPGHYVVVEEKVDGANSALSFTEDGQLLLQSRGHYLSGGPREVQFQLLKSWAHSHSAAFWDVLMDRYILYGEWLYAKHTVFYTALPHYFLEFDIYDKQTGTFLSTAKRRALLAQLPFVCSVRVLFEGQLQSTQQLLALLTRSPYIEYNHLEQLRELCTKKHLNSEQALKETDPSTLMEGLYIKIETSESVQERWKYVRAGFQQAMQESESHWMNRPIIPNLLSKTASLF</sequence>
<dbReference type="InterPro" id="IPR052732">
    <property type="entry name" value="Cell-binding_unc_protein"/>
</dbReference>
<dbReference type="InterPro" id="IPR021122">
    <property type="entry name" value="RNA_ligase_dom_REL/Rnl2"/>
</dbReference>
<dbReference type="GO" id="GO:0016874">
    <property type="term" value="F:ligase activity"/>
    <property type="evidence" value="ECO:0007669"/>
    <property type="project" value="UniProtKB-KW"/>
</dbReference>
<proteinExistence type="predicted"/>
<reference evidence="2 3" key="1">
    <citation type="submission" date="2019-01" db="EMBL/GenBank/DDBJ databases">
        <title>Draft genome sequence of Dictyobacter sp. Uno17.</title>
        <authorList>
            <person name="Wang C.M."/>
            <person name="Zheng Y."/>
            <person name="Sakai Y."/>
            <person name="Abe K."/>
            <person name="Yokota A."/>
            <person name="Yabe S."/>
        </authorList>
    </citation>
    <scope>NUCLEOTIDE SEQUENCE [LARGE SCALE GENOMIC DNA]</scope>
    <source>
        <strain evidence="2 3">Uno17</strain>
    </source>
</reference>
<evidence type="ECO:0000313" key="3">
    <source>
        <dbReference type="Proteomes" id="UP000322530"/>
    </source>
</evidence>
<organism evidence="2 3">
    <name type="scientific">Dictyobacter arantiisoli</name>
    <dbReference type="NCBI Taxonomy" id="2014874"/>
    <lineage>
        <taxon>Bacteria</taxon>
        <taxon>Bacillati</taxon>
        <taxon>Chloroflexota</taxon>
        <taxon>Ktedonobacteria</taxon>
        <taxon>Ktedonobacterales</taxon>
        <taxon>Dictyobacteraceae</taxon>
        <taxon>Dictyobacter</taxon>
    </lineage>
</organism>
<protein>
    <submittedName>
        <fullName evidence="2">DNA ligase III</fullName>
    </submittedName>
</protein>
<dbReference type="Gene3D" id="3.30.470.30">
    <property type="entry name" value="DNA ligase/mRNA capping enzyme"/>
    <property type="match status" value="1"/>
</dbReference>
<comment type="caution">
    <text evidence="2">The sequence shown here is derived from an EMBL/GenBank/DDBJ whole genome shotgun (WGS) entry which is preliminary data.</text>
</comment>
<dbReference type="Pfam" id="PF09414">
    <property type="entry name" value="RNA_ligase"/>
    <property type="match status" value="1"/>
</dbReference>
<keyword evidence="2" id="KW-0436">Ligase</keyword>